<evidence type="ECO:0000256" key="3">
    <source>
        <dbReference type="ARBA" id="ARBA00022723"/>
    </source>
</evidence>
<comment type="subcellular location">
    <subcellularLocation>
        <location evidence="1">Nucleus</location>
    </subcellularLocation>
</comment>
<evidence type="ECO:0000256" key="2">
    <source>
        <dbReference type="ARBA" id="ARBA00022491"/>
    </source>
</evidence>
<dbReference type="PROSITE" id="PS50157">
    <property type="entry name" value="ZINC_FINGER_C2H2_2"/>
    <property type="match status" value="1"/>
</dbReference>
<evidence type="ECO:0000256" key="12">
    <source>
        <dbReference type="PROSITE-ProRule" id="PRU00042"/>
    </source>
</evidence>
<keyword evidence="4" id="KW-0677">Repeat</keyword>
<feature type="compositionally biased region" description="Basic residues" evidence="13">
    <location>
        <begin position="223"/>
        <end position="232"/>
    </location>
</feature>
<keyword evidence="5 12" id="KW-0863">Zinc-finger</keyword>
<feature type="region of interest" description="Disordered" evidence="13">
    <location>
        <begin position="42"/>
        <end position="64"/>
    </location>
</feature>
<dbReference type="InterPro" id="IPR052130">
    <property type="entry name" value="AEBP2/jing_C2H2-ZnF"/>
</dbReference>
<evidence type="ECO:0000256" key="11">
    <source>
        <dbReference type="ARBA" id="ARBA00037930"/>
    </source>
</evidence>
<dbReference type="InterPro" id="IPR013087">
    <property type="entry name" value="Znf_C2H2_type"/>
</dbReference>
<protein>
    <submittedName>
        <fullName evidence="15">Zinc finger protein aebp2</fullName>
    </submittedName>
</protein>
<keyword evidence="3" id="KW-0479">Metal-binding</keyword>
<evidence type="ECO:0000259" key="14">
    <source>
        <dbReference type="PROSITE" id="PS50157"/>
    </source>
</evidence>
<dbReference type="Proteomes" id="UP001163046">
    <property type="component" value="Unassembled WGS sequence"/>
</dbReference>
<evidence type="ECO:0000256" key="5">
    <source>
        <dbReference type="ARBA" id="ARBA00022771"/>
    </source>
</evidence>
<dbReference type="EMBL" id="MU826359">
    <property type="protein sequence ID" value="KAJ7379262.1"/>
    <property type="molecule type" value="Genomic_DNA"/>
</dbReference>
<sequence>MADAEDGFESSSCHTMIDLESLGTGTPNSSCSTPELELRGNENCLANNSKQTPRHDGSPAESSFPNETCAAFVLPKKRELDNIEVSSTGANCKEKRRGGSKSSVNKDGCVVECKWISCHVVAKNVVELSEHVRTAHVEPMSSHDVYVCLWEGCKVFDKPSLSHSWLSKHVNAHTGVKPFKCMISECSMTFSSREGLARHVPSHFNDSKPTKRQKSENDSSPKKVMKKKKKKMRIIRQAKPPAQVKEDFIDKRAVSSIKEKLPHVMPVSCYRLGIDGANIVFQSKVLGRRTEEKSGDIDVLLRWLPEDILPDEWVPLNEVQKHRTRTVHISQLPNDVAADLDPSFYRRFSLRTHHRK</sequence>
<comment type="similarity">
    <text evidence="11">Belongs to the AEBP2/jing C2H2-type zinc-finger family.</text>
</comment>
<dbReference type="GO" id="GO:0006357">
    <property type="term" value="P:regulation of transcription by RNA polymerase II"/>
    <property type="evidence" value="ECO:0007669"/>
    <property type="project" value="TreeGrafter"/>
</dbReference>
<dbReference type="PANTHER" id="PTHR46541:SF1">
    <property type="entry name" value="ZINC FINGER PROTEIN AEBP2"/>
    <property type="match status" value="1"/>
</dbReference>
<evidence type="ECO:0000256" key="8">
    <source>
        <dbReference type="ARBA" id="ARBA00023015"/>
    </source>
</evidence>
<dbReference type="OrthoDB" id="5951512at2759"/>
<dbReference type="InterPro" id="IPR059034">
    <property type="entry name" value="SH3_AEBP2_C"/>
</dbReference>
<comment type="caution">
    <text evidence="15">The sequence shown here is derived from an EMBL/GenBank/DDBJ whole genome shotgun (WGS) entry which is preliminary data.</text>
</comment>
<gene>
    <name evidence="15" type="primary">AEBP2</name>
    <name evidence="15" type="ORF">OS493_017775</name>
</gene>
<feature type="region of interest" description="Disordered" evidence="13">
    <location>
        <begin position="199"/>
        <end position="232"/>
    </location>
</feature>
<evidence type="ECO:0000256" key="4">
    <source>
        <dbReference type="ARBA" id="ARBA00022737"/>
    </source>
</evidence>
<dbReference type="GO" id="GO:0006325">
    <property type="term" value="P:chromatin organization"/>
    <property type="evidence" value="ECO:0007669"/>
    <property type="project" value="UniProtKB-KW"/>
</dbReference>
<dbReference type="Pfam" id="PF26014">
    <property type="entry name" value="SH3_AEBP2_C"/>
    <property type="match status" value="1"/>
</dbReference>
<keyword evidence="10" id="KW-0539">Nucleus</keyword>
<reference evidence="15" key="1">
    <citation type="submission" date="2023-01" db="EMBL/GenBank/DDBJ databases">
        <title>Genome assembly of the deep-sea coral Lophelia pertusa.</title>
        <authorList>
            <person name="Herrera S."/>
            <person name="Cordes E."/>
        </authorList>
    </citation>
    <scope>NUCLEOTIDE SEQUENCE</scope>
    <source>
        <strain evidence="15">USNM1676648</strain>
        <tissue evidence="15">Polyp</tissue>
    </source>
</reference>
<keyword evidence="8" id="KW-0805">Transcription regulation</keyword>
<evidence type="ECO:0000256" key="1">
    <source>
        <dbReference type="ARBA" id="ARBA00004123"/>
    </source>
</evidence>
<evidence type="ECO:0000256" key="10">
    <source>
        <dbReference type="ARBA" id="ARBA00023242"/>
    </source>
</evidence>
<evidence type="ECO:0000256" key="6">
    <source>
        <dbReference type="ARBA" id="ARBA00022833"/>
    </source>
</evidence>
<evidence type="ECO:0000313" key="15">
    <source>
        <dbReference type="EMBL" id="KAJ7379262.1"/>
    </source>
</evidence>
<feature type="compositionally biased region" description="Basic and acidic residues" evidence="13">
    <location>
        <begin position="205"/>
        <end position="221"/>
    </location>
</feature>
<dbReference type="InterPro" id="IPR036236">
    <property type="entry name" value="Znf_C2H2_sf"/>
</dbReference>
<dbReference type="PROSITE" id="PS00028">
    <property type="entry name" value="ZINC_FINGER_C2H2_1"/>
    <property type="match status" value="1"/>
</dbReference>
<name>A0A9W9ZCQ2_9CNID</name>
<evidence type="ECO:0000256" key="7">
    <source>
        <dbReference type="ARBA" id="ARBA00022853"/>
    </source>
</evidence>
<keyword evidence="16" id="KW-1185">Reference proteome</keyword>
<keyword evidence="9" id="KW-0804">Transcription</keyword>
<evidence type="ECO:0000256" key="13">
    <source>
        <dbReference type="SAM" id="MobiDB-lite"/>
    </source>
</evidence>
<dbReference type="AlphaFoldDB" id="A0A9W9ZCQ2"/>
<organism evidence="15 16">
    <name type="scientific">Desmophyllum pertusum</name>
    <dbReference type="NCBI Taxonomy" id="174260"/>
    <lineage>
        <taxon>Eukaryota</taxon>
        <taxon>Metazoa</taxon>
        <taxon>Cnidaria</taxon>
        <taxon>Anthozoa</taxon>
        <taxon>Hexacorallia</taxon>
        <taxon>Scleractinia</taxon>
        <taxon>Caryophylliina</taxon>
        <taxon>Caryophylliidae</taxon>
        <taxon>Desmophyllum</taxon>
    </lineage>
</organism>
<proteinExistence type="inferred from homology"/>
<keyword evidence="7" id="KW-0156">Chromatin regulator</keyword>
<evidence type="ECO:0000313" key="16">
    <source>
        <dbReference type="Proteomes" id="UP001163046"/>
    </source>
</evidence>
<keyword evidence="2" id="KW-0678">Repressor</keyword>
<dbReference type="Gene3D" id="3.30.160.60">
    <property type="entry name" value="Classic Zinc Finger"/>
    <property type="match status" value="2"/>
</dbReference>
<keyword evidence="6" id="KW-0862">Zinc</keyword>
<dbReference type="GO" id="GO:0008270">
    <property type="term" value="F:zinc ion binding"/>
    <property type="evidence" value="ECO:0007669"/>
    <property type="project" value="UniProtKB-KW"/>
</dbReference>
<evidence type="ECO:0000256" key="9">
    <source>
        <dbReference type="ARBA" id="ARBA00023163"/>
    </source>
</evidence>
<dbReference type="PANTHER" id="PTHR46541">
    <property type="entry name" value="ZINC FINGER PROTEIN AEBP2"/>
    <property type="match status" value="1"/>
</dbReference>
<dbReference type="GO" id="GO:0035098">
    <property type="term" value="C:ESC/E(Z) complex"/>
    <property type="evidence" value="ECO:0007669"/>
    <property type="project" value="TreeGrafter"/>
</dbReference>
<feature type="domain" description="C2H2-type" evidence="14">
    <location>
        <begin position="179"/>
        <end position="208"/>
    </location>
</feature>
<dbReference type="SUPFAM" id="SSF57667">
    <property type="entry name" value="beta-beta-alpha zinc fingers"/>
    <property type="match status" value="1"/>
</dbReference>
<accession>A0A9W9ZCQ2</accession>
<dbReference type="SMART" id="SM00355">
    <property type="entry name" value="ZnF_C2H2"/>
    <property type="match status" value="3"/>
</dbReference>